<keyword evidence="7" id="KW-0175">Coiled coil</keyword>
<evidence type="ECO:0000313" key="10">
    <source>
        <dbReference type="EMBL" id="PIC19555.1"/>
    </source>
</evidence>
<keyword evidence="4" id="KW-0238">DNA-binding</keyword>
<feature type="coiled-coil region" evidence="7">
    <location>
        <begin position="276"/>
        <end position="314"/>
    </location>
</feature>
<dbReference type="OrthoDB" id="644067at2759"/>
<dbReference type="SMART" id="SM00338">
    <property type="entry name" value="BRLZ"/>
    <property type="match status" value="1"/>
</dbReference>
<gene>
    <name evidence="10" type="primary">Cni-atf-6</name>
    <name evidence="10" type="synonym">Cnig_chr_X.g25063</name>
    <name evidence="10" type="ORF">B9Z55_025063</name>
</gene>
<evidence type="ECO:0000256" key="7">
    <source>
        <dbReference type="SAM" id="Coils"/>
    </source>
</evidence>
<keyword evidence="6" id="KW-0539">Nucleus</keyword>
<evidence type="ECO:0000256" key="5">
    <source>
        <dbReference type="ARBA" id="ARBA00023163"/>
    </source>
</evidence>
<dbReference type="GO" id="GO:0000978">
    <property type="term" value="F:RNA polymerase II cis-regulatory region sequence-specific DNA binding"/>
    <property type="evidence" value="ECO:0007669"/>
    <property type="project" value="TreeGrafter"/>
</dbReference>
<dbReference type="PANTHER" id="PTHR46164">
    <property type="entry name" value="ATF6, ISOFORM C"/>
    <property type="match status" value="1"/>
</dbReference>
<dbReference type="GO" id="GO:0005634">
    <property type="term" value="C:nucleus"/>
    <property type="evidence" value="ECO:0007669"/>
    <property type="project" value="TreeGrafter"/>
</dbReference>
<name>A0A2G5SWQ0_9PELO</name>
<feature type="domain" description="BZIP" evidence="9">
    <location>
        <begin position="267"/>
        <end position="319"/>
    </location>
</feature>
<dbReference type="SUPFAM" id="SSF57959">
    <property type="entry name" value="Leucine zipper domain"/>
    <property type="match status" value="1"/>
</dbReference>
<evidence type="ECO:0000313" key="11">
    <source>
        <dbReference type="Proteomes" id="UP000230233"/>
    </source>
</evidence>
<keyword evidence="5" id="KW-0804">Transcription</keyword>
<comment type="subcellular location">
    <subcellularLocation>
        <location evidence="1">Membrane</location>
        <topology evidence="1">Single-pass membrane protein</topology>
    </subcellularLocation>
</comment>
<dbReference type="Pfam" id="PF07716">
    <property type="entry name" value="bZIP_2"/>
    <property type="match status" value="1"/>
</dbReference>
<dbReference type="AlphaFoldDB" id="A0A2G5SWQ0"/>
<evidence type="ECO:0000259" key="9">
    <source>
        <dbReference type="PROSITE" id="PS50217"/>
    </source>
</evidence>
<sequence length="604" mass="69421">MDFDSSQLGPDIDEFLNNPDFPAHFDELELDSLLYEESASQESSPSSSFGFSDENAGFRSRDGGSLGDSSSSDSSPPLSCANFTENDQEMWEFGFQNPNPFENFDQRFDQSYQHQEEVFDNQHNEYQEVQYDQEVPYDQEIFDDQQIQYVEEEKMQPRFQQRPNKIIAILPRPQQVKRVITKPVHKIYRVRESELQQPVQQHHPAYRAVPVAHPSPRAPPPTVRYSNNLPIQPKQGQLTRIVPAGVPAQTVSPQKREAKQPGFTQDQRKIRNRMYAQASRIRKREAEEEMKRTIEELSNENEVLRNENALLKQRLAYYEPEASICEYSPMEKRSQGRKKMMAAGTVLMMFGLFAVISPFNVENTLHVKPQIIAIPNETVMMARHSRVLIAEEAPPVSKLPHHTVHNYPNSTQNDCEMYKLNATETRRVNSEIERWVQVHSFDNVPIQHSGGLFNKEAMRKFNEARKQKNPVAFGPETLQAKKKSEKAAQRLRERTWLQLDQLKTANKIAVKNEKMENKSQDIAKIASIVRQKRDTLYIMALQDYVLLPSLTKGGNTIPKLSLLLPSVPMNGTIQDQYTLLRVDCEVTGTGQLTLSNKQLSYLMP</sequence>
<comment type="caution">
    <text evidence="10">The sequence shown here is derived from an EMBL/GenBank/DDBJ whole genome shotgun (WGS) entry which is preliminary data.</text>
</comment>
<feature type="compositionally biased region" description="Low complexity" evidence="8">
    <location>
        <begin position="34"/>
        <end position="54"/>
    </location>
</feature>
<keyword evidence="11" id="KW-1185">Reference proteome</keyword>
<keyword evidence="3" id="KW-0805">Transcription regulation</keyword>
<dbReference type="PANTHER" id="PTHR46164:SF3">
    <property type="entry name" value="ATF6, ISOFORM C"/>
    <property type="match status" value="1"/>
</dbReference>
<accession>A0A2G5SWQ0</accession>
<dbReference type="Proteomes" id="UP000230233">
    <property type="component" value="Chromosome X"/>
</dbReference>
<dbReference type="GO" id="GO:0000981">
    <property type="term" value="F:DNA-binding transcription factor activity, RNA polymerase II-specific"/>
    <property type="evidence" value="ECO:0007669"/>
    <property type="project" value="TreeGrafter"/>
</dbReference>
<dbReference type="GO" id="GO:0030968">
    <property type="term" value="P:endoplasmic reticulum unfolded protein response"/>
    <property type="evidence" value="ECO:0007669"/>
    <property type="project" value="TreeGrafter"/>
</dbReference>
<dbReference type="InterPro" id="IPR046347">
    <property type="entry name" value="bZIP_sf"/>
</dbReference>
<evidence type="ECO:0000256" key="1">
    <source>
        <dbReference type="ARBA" id="ARBA00004167"/>
    </source>
</evidence>
<feature type="region of interest" description="Disordered" evidence="8">
    <location>
        <begin position="1"/>
        <end position="21"/>
    </location>
</feature>
<evidence type="ECO:0000256" key="6">
    <source>
        <dbReference type="ARBA" id="ARBA00023242"/>
    </source>
</evidence>
<dbReference type="STRING" id="1611254.A0A2G5SWQ0"/>
<dbReference type="GO" id="GO:0016020">
    <property type="term" value="C:membrane"/>
    <property type="evidence" value="ECO:0007669"/>
    <property type="project" value="UniProtKB-SubCell"/>
</dbReference>
<dbReference type="EMBL" id="PDUG01000006">
    <property type="protein sequence ID" value="PIC19555.1"/>
    <property type="molecule type" value="Genomic_DNA"/>
</dbReference>
<protein>
    <recommendedName>
        <fullName evidence="9">BZIP domain-containing protein</fullName>
    </recommendedName>
</protein>
<proteinExistence type="inferred from homology"/>
<evidence type="ECO:0000256" key="2">
    <source>
        <dbReference type="ARBA" id="ARBA00009050"/>
    </source>
</evidence>
<organism evidence="10 11">
    <name type="scientific">Caenorhabditis nigoni</name>
    <dbReference type="NCBI Taxonomy" id="1611254"/>
    <lineage>
        <taxon>Eukaryota</taxon>
        <taxon>Metazoa</taxon>
        <taxon>Ecdysozoa</taxon>
        <taxon>Nematoda</taxon>
        <taxon>Chromadorea</taxon>
        <taxon>Rhabditida</taxon>
        <taxon>Rhabditina</taxon>
        <taxon>Rhabditomorpha</taxon>
        <taxon>Rhabditoidea</taxon>
        <taxon>Rhabditidae</taxon>
        <taxon>Peloderinae</taxon>
        <taxon>Caenorhabditis</taxon>
    </lineage>
</organism>
<feature type="compositionally biased region" description="Low complexity" evidence="8">
    <location>
        <begin position="67"/>
        <end position="79"/>
    </location>
</feature>
<dbReference type="PROSITE" id="PS50217">
    <property type="entry name" value="BZIP"/>
    <property type="match status" value="1"/>
</dbReference>
<comment type="similarity">
    <text evidence="2">Belongs to the bZIP family. ATF subfamily.</text>
</comment>
<dbReference type="CDD" id="cd14686">
    <property type="entry name" value="bZIP"/>
    <property type="match status" value="1"/>
</dbReference>
<dbReference type="InterPro" id="IPR051882">
    <property type="entry name" value="ATF_bZIP_TF"/>
</dbReference>
<dbReference type="InterPro" id="IPR004827">
    <property type="entry name" value="bZIP"/>
</dbReference>
<reference evidence="11" key="1">
    <citation type="submission" date="2017-10" db="EMBL/GenBank/DDBJ databases">
        <title>Rapid genome shrinkage in a self-fertile nematode reveals novel sperm competition proteins.</title>
        <authorList>
            <person name="Yin D."/>
            <person name="Schwarz E.M."/>
            <person name="Thomas C.G."/>
            <person name="Felde R.L."/>
            <person name="Korf I.F."/>
            <person name="Cutter A.D."/>
            <person name="Schartner C.M."/>
            <person name="Ralston E.J."/>
            <person name="Meyer B.J."/>
            <person name="Haag E.S."/>
        </authorList>
    </citation>
    <scope>NUCLEOTIDE SEQUENCE [LARGE SCALE GENOMIC DNA]</scope>
    <source>
        <strain evidence="11">JU1422</strain>
    </source>
</reference>
<evidence type="ECO:0000256" key="8">
    <source>
        <dbReference type="SAM" id="MobiDB-lite"/>
    </source>
</evidence>
<feature type="region of interest" description="Disordered" evidence="8">
    <location>
        <begin position="34"/>
        <end position="80"/>
    </location>
</feature>
<evidence type="ECO:0000256" key="4">
    <source>
        <dbReference type="ARBA" id="ARBA00023125"/>
    </source>
</evidence>
<evidence type="ECO:0000256" key="3">
    <source>
        <dbReference type="ARBA" id="ARBA00023015"/>
    </source>
</evidence>
<dbReference type="Gene3D" id="1.20.5.170">
    <property type="match status" value="1"/>
</dbReference>